<keyword evidence="8" id="KW-1185">Reference proteome</keyword>
<evidence type="ECO:0000259" key="6">
    <source>
        <dbReference type="Pfam" id="PF08281"/>
    </source>
</evidence>
<dbReference type="SUPFAM" id="SSF88659">
    <property type="entry name" value="Sigma3 and sigma4 domains of RNA polymerase sigma factors"/>
    <property type="match status" value="1"/>
</dbReference>
<evidence type="ECO:0000256" key="3">
    <source>
        <dbReference type="ARBA" id="ARBA00023082"/>
    </source>
</evidence>
<feature type="domain" description="RNA polymerase sigma-70 region 2" evidence="5">
    <location>
        <begin position="11"/>
        <end position="75"/>
    </location>
</feature>
<name>A0A1R3TBN9_9BACT</name>
<organism evidence="7 8">
    <name type="scientific">Proteiniphilum saccharofermentans</name>
    <dbReference type="NCBI Taxonomy" id="1642647"/>
    <lineage>
        <taxon>Bacteria</taxon>
        <taxon>Pseudomonadati</taxon>
        <taxon>Bacteroidota</taxon>
        <taxon>Bacteroidia</taxon>
        <taxon>Bacteroidales</taxon>
        <taxon>Dysgonomonadaceae</taxon>
        <taxon>Proteiniphilum</taxon>
    </lineage>
</organism>
<accession>A0A1R3TBN9</accession>
<dbReference type="GO" id="GO:0016987">
    <property type="term" value="F:sigma factor activity"/>
    <property type="evidence" value="ECO:0007669"/>
    <property type="project" value="UniProtKB-KW"/>
</dbReference>
<evidence type="ECO:0000256" key="1">
    <source>
        <dbReference type="ARBA" id="ARBA00010641"/>
    </source>
</evidence>
<evidence type="ECO:0000256" key="4">
    <source>
        <dbReference type="ARBA" id="ARBA00023163"/>
    </source>
</evidence>
<dbReference type="CDD" id="cd06171">
    <property type="entry name" value="Sigma70_r4"/>
    <property type="match status" value="1"/>
</dbReference>
<feature type="domain" description="RNA polymerase sigma factor 70 region 4 type 2" evidence="6">
    <location>
        <begin position="111"/>
        <end position="162"/>
    </location>
</feature>
<dbReference type="PANTHER" id="PTHR43133">
    <property type="entry name" value="RNA POLYMERASE ECF-TYPE SIGMA FACTO"/>
    <property type="match status" value="1"/>
</dbReference>
<protein>
    <submittedName>
        <fullName evidence="7">RNA polymerase sigma-70 factor</fullName>
    </submittedName>
</protein>
<dbReference type="InterPro" id="IPR014327">
    <property type="entry name" value="RNA_pol_sigma70_bacteroid"/>
</dbReference>
<comment type="similarity">
    <text evidence="1">Belongs to the sigma-70 factor family. ECF subfamily.</text>
</comment>
<dbReference type="InterPro" id="IPR013324">
    <property type="entry name" value="RNA_pol_sigma_r3/r4-like"/>
</dbReference>
<keyword evidence="2" id="KW-0805">Transcription regulation</keyword>
<dbReference type="SUPFAM" id="SSF88946">
    <property type="entry name" value="Sigma2 domain of RNA polymerase sigma factors"/>
    <property type="match status" value="1"/>
</dbReference>
<dbReference type="PANTHER" id="PTHR43133:SF46">
    <property type="entry name" value="RNA POLYMERASE SIGMA-70 FACTOR ECF SUBFAMILY"/>
    <property type="match status" value="1"/>
</dbReference>
<dbReference type="GO" id="GO:0006352">
    <property type="term" value="P:DNA-templated transcription initiation"/>
    <property type="evidence" value="ECO:0007669"/>
    <property type="project" value="InterPro"/>
</dbReference>
<proteinExistence type="inferred from homology"/>
<dbReference type="EMBL" id="LT605205">
    <property type="protein sequence ID" value="SCD21004.1"/>
    <property type="molecule type" value="Genomic_DNA"/>
</dbReference>
<evidence type="ECO:0000256" key="2">
    <source>
        <dbReference type="ARBA" id="ARBA00023015"/>
    </source>
</evidence>
<sequence>MKKDLQHFESLFRRLQPRLFAYCCKYVEDEELARDIVQECLIQLWENYENISGSYERYMIVAVKNRCISHFRTLRLQSKFTESAQLKIKEFEFHPDIPDPLTDIYMKEVSELLQEHIEKLPDKCRQIFIMSRQEGLKNQEIADRLGISIRTVEAQIYHALKSIRIGLKDYLPILYFFI</sequence>
<reference evidence="8" key="1">
    <citation type="submission" date="2016-08" db="EMBL/GenBank/DDBJ databases">
        <authorList>
            <person name="Wibberg D."/>
        </authorList>
    </citation>
    <scope>NUCLEOTIDE SEQUENCE [LARGE SCALE GENOMIC DNA]</scope>
</reference>
<dbReference type="KEGG" id="psac:PSM36_2199"/>
<dbReference type="InterPro" id="IPR007627">
    <property type="entry name" value="RNA_pol_sigma70_r2"/>
</dbReference>
<gene>
    <name evidence="7" type="ORF">PSM36_2199</name>
</gene>
<dbReference type="InterPro" id="IPR013325">
    <property type="entry name" value="RNA_pol_sigma_r2"/>
</dbReference>
<dbReference type="Proteomes" id="UP000187464">
    <property type="component" value="Chromosome I"/>
</dbReference>
<dbReference type="STRING" id="1642647.PSM36_2199"/>
<dbReference type="NCBIfam" id="TIGR02985">
    <property type="entry name" value="Sig70_bacteroi1"/>
    <property type="match status" value="1"/>
</dbReference>
<dbReference type="AlphaFoldDB" id="A0A1R3TBN9"/>
<dbReference type="GO" id="GO:0003677">
    <property type="term" value="F:DNA binding"/>
    <property type="evidence" value="ECO:0007669"/>
    <property type="project" value="InterPro"/>
</dbReference>
<dbReference type="Gene3D" id="1.10.1740.10">
    <property type="match status" value="1"/>
</dbReference>
<dbReference type="Pfam" id="PF08281">
    <property type="entry name" value="Sigma70_r4_2"/>
    <property type="match status" value="1"/>
</dbReference>
<dbReference type="InterPro" id="IPR036388">
    <property type="entry name" value="WH-like_DNA-bd_sf"/>
</dbReference>
<keyword evidence="3" id="KW-0731">Sigma factor</keyword>
<evidence type="ECO:0000313" key="8">
    <source>
        <dbReference type="Proteomes" id="UP000187464"/>
    </source>
</evidence>
<evidence type="ECO:0000313" key="7">
    <source>
        <dbReference type="EMBL" id="SCD21004.1"/>
    </source>
</evidence>
<dbReference type="NCBIfam" id="TIGR02937">
    <property type="entry name" value="sigma70-ECF"/>
    <property type="match status" value="1"/>
</dbReference>
<dbReference type="Gene3D" id="1.10.10.10">
    <property type="entry name" value="Winged helix-like DNA-binding domain superfamily/Winged helix DNA-binding domain"/>
    <property type="match status" value="1"/>
</dbReference>
<evidence type="ECO:0000259" key="5">
    <source>
        <dbReference type="Pfam" id="PF04542"/>
    </source>
</evidence>
<keyword evidence="4" id="KW-0804">Transcription</keyword>
<dbReference type="InterPro" id="IPR013249">
    <property type="entry name" value="RNA_pol_sigma70_r4_t2"/>
</dbReference>
<dbReference type="InterPro" id="IPR014284">
    <property type="entry name" value="RNA_pol_sigma-70_dom"/>
</dbReference>
<dbReference type="Pfam" id="PF04542">
    <property type="entry name" value="Sigma70_r2"/>
    <property type="match status" value="1"/>
</dbReference>
<dbReference type="InterPro" id="IPR039425">
    <property type="entry name" value="RNA_pol_sigma-70-like"/>
</dbReference>